<evidence type="ECO:0000313" key="2">
    <source>
        <dbReference type="EMBL" id="OAD67647.1"/>
    </source>
</evidence>
<dbReference type="VEuPathDB" id="FungiDB:PHYBLDRAFT_173975"/>
<dbReference type="InterPro" id="IPR005135">
    <property type="entry name" value="Endo/exonuclease/phosphatase"/>
</dbReference>
<feature type="domain" description="Endonuclease/exonuclease/phosphatase" evidence="1">
    <location>
        <begin position="34"/>
        <end position="152"/>
    </location>
</feature>
<dbReference type="STRING" id="763407.A0A167KAZ9"/>
<dbReference type="GeneID" id="28998065"/>
<accession>A0A167KAZ9</accession>
<evidence type="ECO:0000313" key="3">
    <source>
        <dbReference type="Proteomes" id="UP000077315"/>
    </source>
</evidence>
<dbReference type="Gene3D" id="3.60.10.10">
    <property type="entry name" value="Endonuclease/exonuclease/phosphatase"/>
    <property type="match status" value="1"/>
</dbReference>
<protein>
    <recommendedName>
        <fullName evidence="1">Endonuclease/exonuclease/phosphatase domain-containing protein</fullName>
    </recommendedName>
</protein>
<name>A0A167KAZ9_PHYB8</name>
<dbReference type="AlphaFoldDB" id="A0A167KAZ9"/>
<dbReference type="OrthoDB" id="2284923at2759"/>
<dbReference type="SUPFAM" id="SSF56219">
    <property type="entry name" value="DNase I-like"/>
    <property type="match status" value="1"/>
</dbReference>
<proteinExistence type="predicted"/>
<dbReference type="GO" id="GO:0003824">
    <property type="term" value="F:catalytic activity"/>
    <property type="evidence" value="ECO:0007669"/>
    <property type="project" value="InterPro"/>
</dbReference>
<keyword evidence="3" id="KW-1185">Reference proteome</keyword>
<organism evidence="2 3">
    <name type="scientific">Phycomyces blakesleeanus (strain ATCC 8743b / DSM 1359 / FGSC 10004 / NBRC 33097 / NRRL 1555)</name>
    <dbReference type="NCBI Taxonomy" id="763407"/>
    <lineage>
        <taxon>Eukaryota</taxon>
        <taxon>Fungi</taxon>
        <taxon>Fungi incertae sedis</taxon>
        <taxon>Mucoromycota</taxon>
        <taxon>Mucoromycotina</taxon>
        <taxon>Mucoromycetes</taxon>
        <taxon>Mucorales</taxon>
        <taxon>Phycomycetaceae</taxon>
        <taxon>Phycomyces</taxon>
    </lineage>
</organism>
<dbReference type="RefSeq" id="XP_018285687.1">
    <property type="nucleotide sequence ID" value="XM_018437159.1"/>
</dbReference>
<gene>
    <name evidence="2" type="ORF">PHYBLDRAFT_173975</name>
</gene>
<dbReference type="InterPro" id="IPR036691">
    <property type="entry name" value="Endo/exonu/phosph_ase_sf"/>
</dbReference>
<dbReference type="Pfam" id="PF14529">
    <property type="entry name" value="Exo_endo_phos_2"/>
    <property type="match status" value="1"/>
</dbReference>
<dbReference type="EMBL" id="KV440998">
    <property type="protein sequence ID" value="OAD67647.1"/>
    <property type="molecule type" value="Genomic_DNA"/>
</dbReference>
<reference evidence="3" key="1">
    <citation type="submission" date="2015-06" db="EMBL/GenBank/DDBJ databases">
        <title>Expansion of signal transduction pathways in fungi by whole-genome duplication.</title>
        <authorList>
            <consortium name="DOE Joint Genome Institute"/>
            <person name="Corrochano L.M."/>
            <person name="Kuo A."/>
            <person name="Marcet-Houben M."/>
            <person name="Polaino S."/>
            <person name="Salamov A."/>
            <person name="Villalobos J.M."/>
            <person name="Alvarez M.I."/>
            <person name="Avalos J."/>
            <person name="Benito E.P."/>
            <person name="Benoit I."/>
            <person name="Burger G."/>
            <person name="Camino L.P."/>
            <person name="Canovas D."/>
            <person name="Cerda-Olmedo E."/>
            <person name="Cheng J.-F."/>
            <person name="Dominguez A."/>
            <person name="Elias M."/>
            <person name="Eslava A.P."/>
            <person name="Glaser F."/>
            <person name="Grimwood J."/>
            <person name="Gutierrez G."/>
            <person name="Heitman J."/>
            <person name="Henrissat B."/>
            <person name="Iturriaga E.A."/>
            <person name="Lang B.F."/>
            <person name="Lavin J.L."/>
            <person name="Lee S."/>
            <person name="Li W."/>
            <person name="Lindquist E."/>
            <person name="Lopez-Garcia S."/>
            <person name="Luque E.M."/>
            <person name="Marcos A.T."/>
            <person name="Martin J."/>
            <person name="McCluskey K."/>
            <person name="Medina H.R."/>
            <person name="Miralles-Duran A."/>
            <person name="Miyazaki A."/>
            <person name="Munoz-Torres E."/>
            <person name="Oguiza J.A."/>
            <person name="Ohm R."/>
            <person name="Olmedo M."/>
            <person name="Orejas M."/>
            <person name="Ortiz-Castellanos L."/>
            <person name="Pisabarro A.G."/>
            <person name="Rodriguez-Romero J."/>
            <person name="Ruiz-Herrera J."/>
            <person name="Ruiz-Vazquez R."/>
            <person name="Sanz C."/>
            <person name="Schackwitz W."/>
            <person name="Schmutz J."/>
            <person name="Shahriari M."/>
            <person name="Shelest E."/>
            <person name="Silva-Franco F."/>
            <person name="Soanes D."/>
            <person name="Syed K."/>
            <person name="Tagua V.G."/>
            <person name="Talbot N.J."/>
            <person name="Thon M."/>
            <person name="De vries R.P."/>
            <person name="Wiebenga A."/>
            <person name="Yadav J.S."/>
            <person name="Braun E.L."/>
            <person name="Baker S."/>
            <person name="Garre V."/>
            <person name="Horwitz B."/>
            <person name="Torres-Martinez S."/>
            <person name="Idnurm A."/>
            <person name="Herrera-Estrella A."/>
            <person name="Gabaldon T."/>
            <person name="Grigoriev I.V."/>
        </authorList>
    </citation>
    <scope>NUCLEOTIDE SEQUENCE [LARGE SCALE GENOMIC DNA]</scope>
    <source>
        <strain evidence="3">NRRL 1555(-)</strain>
    </source>
</reference>
<evidence type="ECO:0000259" key="1">
    <source>
        <dbReference type="Pfam" id="PF14529"/>
    </source>
</evidence>
<dbReference type="Proteomes" id="UP000077315">
    <property type="component" value="Unassembled WGS sequence"/>
</dbReference>
<sequence>MGVSLLVSPSCPYAVTQIPIPNNYALAVKIGTLRLICLYLPLSMPTHEALDILSAIPLTDDTIICGDFNVRLGSVTGDYASNSHGVALEQWLEERSLTVLNGVLLPCIPTYISFRNKVEISSIIDLFITNTNFANPSLHIATKLSLGSDHRLLSLSFTYDLQHSPPAPPPMRQTWNLSRLYEDDVRSLYVTTFVTKSTSLLTTLQDLVQNPPTICPPIDALTNSFNALIYDSLSSSIGSRPPRPSHWKSFWTPELQAAADHKDGCYKQWRRACGIDKINWWSRHQHAHKEFRQQVQTAKHLSWHAFCHSMNSDFNKATSKIKQLKRHRQPQHTFQHDDGPAVAATVMCDHLASVYSGHILPDIRPSPPPLNTSLMSFASVDSPFTSSVVEAFMQFMPNCKVPGPDHIRAEMLKPIWSHISPLLACIHGPSIVTHRRSGALATMATLNAVGACWSGFSLLLSSRLYRTFIRPKFEYGLAILPLKRTDTIQLEKIQDKCLRMIIGGHRTSSTTVLKHICNLPSMSFHADVLITKFCIRAHYLPSGCLLSLLHCHHSQSSSLVTLRHNTLLQSIPIDLNVHSGKALKHHFETFRQFKTDQLRLSSNQVLFLACHPLLEVDPILFLPATRVERSRLVHWRMSWLPGTPKDCPCGTDHTSRRHLAVCSLVPAHLLACLPIPSDQNCNPIDVAITALSSSSQAPCPSYCVALLTILWHFDKLCNPDGDYTHETHFGTLWVGLS</sequence>
<dbReference type="InParanoid" id="A0A167KAZ9"/>